<feature type="domain" description="HTH lysR-type" evidence="5">
    <location>
        <begin position="1"/>
        <end position="58"/>
    </location>
</feature>
<dbReference type="InterPro" id="IPR000847">
    <property type="entry name" value="LysR_HTH_N"/>
</dbReference>
<keyword evidence="4" id="KW-0804">Transcription</keyword>
<protein>
    <submittedName>
        <fullName evidence="6">DNA-binding transcriptional LysR family regulator</fullName>
    </submittedName>
</protein>
<evidence type="ECO:0000259" key="5">
    <source>
        <dbReference type="PROSITE" id="PS50931"/>
    </source>
</evidence>
<evidence type="ECO:0000256" key="1">
    <source>
        <dbReference type="ARBA" id="ARBA00009437"/>
    </source>
</evidence>
<comment type="similarity">
    <text evidence="1">Belongs to the LysR transcriptional regulatory family.</text>
</comment>
<dbReference type="GO" id="GO:0003700">
    <property type="term" value="F:DNA-binding transcription factor activity"/>
    <property type="evidence" value="ECO:0007669"/>
    <property type="project" value="InterPro"/>
</dbReference>
<evidence type="ECO:0000256" key="3">
    <source>
        <dbReference type="ARBA" id="ARBA00023125"/>
    </source>
</evidence>
<dbReference type="AlphaFoldDB" id="A0A4R4AH13"/>
<dbReference type="PROSITE" id="PS50931">
    <property type="entry name" value="HTH_LYSR"/>
    <property type="match status" value="1"/>
</dbReference>
<evidence type="ECO:0000256" key="2">
    <source>
        <dbReference type="ARBA" id="ARBA00023015"/>
    </source>
</evidence>
<dbReference type="FunFam" id="1.10.10.10:FF:000001">
    <property type="entry name" value="LysR family transcriptional regulator"/>
    <property type="match status" value="1"/>
</dbReference>
<comment type="caution">
    <text evidence="6">The sequence shown here is derived from an EMBL/GenBank/DDBJ whole genome shotgun (WGS) entry which is preliminary data.</text>
</comment>
<dbReference type="CDD" id="cd08420">
    <property type="entry name" value="PBP2_CysL_like"/>
    <property type="match status" value="1"/>
</dbReference>
<gene>
    <name evidence="6" type="ORF">EDC29_102478</name>
</gene>
<reference evidence="6 7" key="1">
    <citation type="submission" date="2019-03" db="EMBL/GenBank/DDBJ databases">
        <title>Genomic Encyclopedia of Type Strains, Phase IV (KMG-IV): sequencing the most valuable type-strain genomes for metagenomic binning, comparative biology and taxonomic classification.</title>
        <authorList>
            <person name="Goeker M."/>
        </authorList>
    </citation>
    <scope>NUCLEOTIDE SEQUENCE [LARGE SCALE GENOMIC DNA]</scope>
    <source>
        <strain evidence="6 7">DSM 203</strain>
    </source>
</reference>
<dbReference type="RefSeq" id="WP_123142615.1">
    <property type="nucleotide sequence ID" value="NZ_NRRH01000040.1"/>
</dbReference>
<evidence type="ECO:0000256" key="4">
    <source>
        <dbReference type="ARBA" id="ARBA00023163"/>
    </source>
</evidence>
<accession>A0A4R4AH13</accession>
<evidence type="ECO:0000313" key="7">
    <source>
        <dbReference type="Proteomes" id="UP000295247"/>
    </source>
</evidence>
<dbReference type="InterPro" id="IPR005119">
    <property type="entry name" value="LysR_subst-bd"/>
</dbReference>
<dbReference type="EMBL" id="SMDC01000002">
    <property type="protein sequence ID" value="TCW38582.1"/>
    <property type="molecule type" value="Genomic_DNA"/>
</dbReference>
<organism evidence="6 7">
    <name type="scientific">Marichromatium gracile</name>
    <name type="common">Chromatium gracile</name>
    <dbReference type="NCBI Taxonomy" id="1048"/>
    <lineage>
        <taxon>Bacteria</taxon>
        <taxon>Pseudomonadati</taxon>
        <taxon>Pseudomonadota</taxon>
        <taxon>Gammaproteobacteria</taxon>
        <taxon>Chromatiales</taxon>
        <taxon>Chromatiaceae</taxon>
        <taxon>Marichromatium</taxon>
    </lineage>
</organism>
<dbReference type="Gene3D" id="3.40.190.290">
    <property type="match status" value="1"/>
</dbReference>
<dbReference type="GO" id="GO:0000976">
    <property type="term" value="F:transcription cis-regulatory region binding"/>
    <property type="evidence" value="ECO:0007669"/>
    <property type="project" value="TreeGrafter"/>
</dbReference>
<dbReference type="PANTHER" id="PTHR30126:SF39">
    <property type="entry name" value="HTH-TYPE TRANSCRIPTIONAL REGULATOR CYSL"/>
    <property type="match status" value="1"/>
</dbReference>
<dbReference type="Proteomes" id="UP000295247">
    <property type="component" value="Unassembled WGS sequence"/>
</dbReference>
<dbReference type="PANTHER" id="PTHR30126">
    <property type="entry name" value="HTH-TYPE TRANSCRIPTIONAL REGULATOR"/>
    <property type="match status" value="1"/>
</dbReference>
<dbReference type="SUPFAM" id="SSF53850">
    <property type="entry name" value="Periplasmic binding protein-like II"/>
    <property type="match status" value="1"/>
</dbReference>
<dbReference type="InterPro" id="IPR036390">
    <property type="entry name" value="WH_DNA-bd_sf"/>
</dbReference>
<proteinExistence type="inferred from homology"/>
<dbReference type="Pfam" id="PF00126">
    <property type="entry name" value="HTH_1"/>
    <property type="match status" value="1"/>
</dbReference>
<keyword evidence="2" id="KW-0805">Transcription regulation</keyword>
<dbReference type="Gene3D" id="1.10.10.10">
    <property type="entry name" value="Winged helix-like DNA-binding domain superfamily/Winged helix DNA-binding domain"/>
    <property type="match status" value="1"/>
</dbReference>
<name>A0A4R4AH13_MARGR</name>
<dbReference type="Pfam" id="PF03466">
    <property type="entry name" value="LysR_substrate"/>
    <property type="match status" value="1"/>
</dbReference>
<sequence>MADRRLQVFHTVARLLSFTKAAEALHMTQPAVTFQVRQLEEQFDTRLFDRTHNRISLTDAGRVVFEAADRIFELYAEMENAVREITGEVSGTLTIGASTTIAEYLLPPLLGEFKARYPDVSIQLKVANTDTVVSLVETNAIDLGIVEAPVGNKNLVVESCQRDRLVAIMPPGHPLAALEAVPFERLLEHPFICREEGSGTRNVIREYLREQGFCLEALKVVLELGSPEAVKGAVEVGMGVSVLSSATIAKELKLGTLAAVPLDPPLYRPFSFVHQKQKFRLRVVDELFDFARTYFQVHYQSQDES</sequence>
<dbReference type="PRINTS" id="PR00039">
    <property type="entry name" value="HTHLYSR"/>
</dbReference>
<dbReference type="SUPFAM" id="SSF46785">
    <property type="entry name" value="Winged helix' DNA-binding domain"/>
    <property type="match status" value="1"/>
</dbReference>
<dbReference type="InterPro" id="IPR036388">
    <property type="entry name" value="WH-like_DNA-bd_sf"/>
</dbReference>
<evidence type="ECO:0000313" key="6">
    <source>
        <dbReference type="EMBL" id="TCW38582.1"/>
    </source>
</evidence>
<keyword evidence="3 6" id="KW-0238">DNA-binding</keyword>